<evidence type="ECO:0000259" key="2">
    <source>
        <dbReference type="Pfam" id="PF22788"/>
    </source>
</evidence>
<reference evidence="3" key="1">
    <citation type="journal article" date="2020" name="BMC Genomics">
        <title>Correction to: Identification and distribution of gene clusters required for synthesis of sphingolipid metabolism inhibitors in diverse species of the filamentous fungus Fusarium.</title>
        <authorList>
            <person name="Kim H.S."/>
            <person name="Lohmar J.M."/>
            <person name="Busman M."/>
            <person name="Brown D.W."/>
            <person name="Naumann T.A."/>
            <person name="Divon H.H."/>
            <person name="Lysoe E."/>
            <person name="Uhlig S."/>
            <person name="Proctor R.H."/>
        </authorList>
    </citation>
    <scope>NUCLEOTIDE SEQUENCE</scope>
    <source>
        <strain evidence="3">NRRL 20472</strain>
    </source>
</reference>
<dbReference type="PANTHER" id="PTHR10758">
    <property type="entry name" value="26S PROTEASOME NON-ATPASE REGULATORY SUBUNIT 3/COP9 SIGNALOSOME COMPLEX SUBUNIT 3"/>
    <property type="match status" value="1"/>
</dbReference>
<organism evidence="3 4">
    <name type="scientific">Fusarium sarcochroum</name>
    <dbReference type="NCBI Taxonomy" id="1208366"/>
    <lineage>
        <taxon>Eukaryota</taxon>
        <taxon>Fungi</taxon>
        <taxon>Dikarya</taxon>
        <taxon>Ascomycota</taxon>
        <taxon>Pezizomycotina</taxon>
        <taxon>Sordariomycetes</taxon>
        <taxon>Hypocreomycetidae</taxon>
        <taxon>Hypocreales</taxon>
        <taxon>Nectriaceae</taxon>
        <taxon>Fusarium</taxon>
        <taxon>Fusarium lateritium species complex</taxon>
    </lineage>
</organism>
<dbReference type="Pfam" id="PF22788">
    <property type="entry name" value="COP9_hel_rpt"/>
    <property type="match status" value="2"/>
</dbReference>
<protein>
    <recommendedName>
        <fullName evidence="2">COP9 signalosome complex subunit 3 N-terminal helical repeats domain-containing protein</fullName>
    </recommendedName>
</protein>
<reference evidence="3" key="2">
    <citation type="submission" date="2020-05" db="EMBL/GenBank/DDBJ databases">
        <authorList>
            <person name="Kim H.-S."/>
            <person name="Proctor R.H."/>
            <person name="Brown D.W."/>
        </authorList>
    </citation>
    <scope>NUCLEOTIDE SEQUENCE</scope>
    <source>
        <strain evidence="3">NRRL 20472</strain>
    </source>
</reference>
<dbReference type="EMBL" id="JABEXW010000713">
    <property type="protein sequence ID" value="KAF4957814.1"/>
    <property type="molecule type" value="Genomic_DNA"/>
</dbReference>
<evidence type="ECO:0000313" key="3">
    <source>
        <dbReference type="EMBL" id="KAF4957814.1"/>
    </source>
</evidence>
<dbReference type="InterPro" id="IPR055089">
    <property type="entry name" value="COP9_N"/>
</dbReference>
<name>A0A8H4X1P5_9HYPO</name>
<feature type="domain" description="COP9 signalosome complex subunit 3 N-terminal helical repeats" evidence="2">
    <location>
        <begin position="210"/>
        <end position="285"/>
    </location>
</feature>
<dbReference type="AlphaFoldDB" id="A0A8H4X1P5"/>
<dbReference type="Proteomes" id="UP000622797">
    <property type="component" value="Unassembled WGS sequence"/>
</dbReference>
<dbReference type="PANTHER" id="PTHR10758:SF1">
    <property type="entry name" value="COP9 SIGNALOSOME COMPLEX SUBUNIT 3"/>
    <property type="match status" value="1"/>
</dbReference>
<sequence>MEAVTATLAAFKPTEAAAHSVKKYDTAIKEHVGAVKSLLANQRQVISANTAELLKGIDPSIDSIAFLAILQFSLETPTPPPGIDRSTLLDETLRFLLHFNPLQIRYVGLLFRKLLEHTAAGKLFTPAVSVETVATALLRIDPTGSMFTSTHLALAKTAYQTAWIEPALKVLDCDTTFFPGMAGQKDAKILCDSSLHPAAFISVDTGLTESIKSVSVLEYSLLSAMCYMSQRDWTKAYRALERVIAHPSKDKGVSKTMDEAYKRWLLVGLLKDGKEPVLPSYTATVAKNAYTTLGTPYKNIAGQFSTTNAGQLKADVEANQQLWEDDGTATLVAEVVAAYQKWQIINLRDIFKQISISQLRQMTLSAETGEILKDDEEATRLVRGMIESGLLKGELQPGNNGNELYLHFHDDSDLMTETEFAQEIALRYHNIESLGKQYKAANERLSGSKEYVKHAVKEQKRAEKDAADPGVGFDSQIEDEDLMTGIMAHG</sequence>
<dbReference type="InterPro" id="IPR050756">
    <property type="entry name" value="CSN3"/>
</dbReference>
<proteinExistence type="predicted"/>
<evidence type="ECO:0000313" key="4">
    <source>
        <dbReference type="Proteomes" id="UP000622797"/>
    </source>
</evidence>
<evidence type="ECO:0000256" key="1">
    <source>
        <dbReference type="ARBA" id="ARBA00022490"/>
    </source>
</evidence>
<keyword evidence="1" id="KW-0963">Cytoplasm</keyword>
<dbReference type="GO" id="GO:0006511">
    <property type="term" value="P:ubiquitin-dependent protein catabolic process"/>
    <property type="evidence" value="ECO:0007669"/>
    <property type="project" value="TreeGrafter"/>
</dbReference>
<accession>A0A8H4X1P5</accession>
<keyword evidence="4" id="KW-1185">Reference proteome</keyword>
<gene>
    <name evidence="3" type="ORF">FSARC_11177</name>
</gene>
<dbReference type="OrthoDB" id="29061at2759"/>
<dbReference type="GO" id="GO:0008180">
    <property type="term" value="C:COP9 signalosome"/>
    <property type="evidence" value="ECO:0007669"/>
    <property type="project" value="TreeGrafter"/>
</dbReference>
<comment type="caution">
    <text evidence="3">The sequence shown here is derived from an EMBL/GenBank/DDBJ whole genome shotgun (WGS) entry which is preliminary data.</text>
</comment>
<feature type="domain" description="COP9 signalosome complex subunit 3 N-terminal helical repeats" evidence="2">
    <location>
        <begin position="38"/>
        <end position="189"/>
    </location>
</feature>